<protein>
    <recommendedName>
        <fullName evidence="3">RxLR effector candidate protein</fullName>
    </recommendedName>
</protein>
<gene>
    <name evidence="1" type="ORF">HBR001_LOCUS6178</name>
</gene>
<keyword evidence="2" id="KW-1185">Reference proteome</keyword>
<proteinExistence type="predicted"/>
<comment type="caution">
    <text evidence="1">The sequence shown here is derived from an EMBL/GenBank/DDBJ whole genome shotgun (WGS) entry which is preliminary data.</text>
</comment>
<name>A0AAV0UBV5_HYABA</name>
<sequence length="330" mass="36112">MRIYTFALMASTSSLLRDTASSGTVNSSLTKGNLPANVDFSDGVNNSGLAEQPLVVRETTSGEERVGPPIPTAFESAVKDAVAKLVTAMHSHSESVGQLDRLTVSVKKHVQALDEYAVMRYLAGRYPEGLTKESIEHVLDSRFAVLPYLGGFSQLQGWVHSLITAVQLTERTKSAEKRAMWLQNGKSPGQVFKELAIAGESPAEKPGQLTNPFASPDFLVLRTYVEQFKGMYDPGYTLLDAFLEGFDGPANLAEFLSTAKLSQFKGNDALDMLIDLLQYWVKHGKKPGDIAGMLREGGKEAESPWFKEFLAVYKVYYNEKYGGPSASSHV</sequence>
<dbReference type="AlphaFoldDB" id="A0AAV0UBV5"/>
<evidence type="ECO:0000313" key="1">
    <source>
        <dbReference type="EMBL" id="CAI5734492.1"/>
    </source>
</evidence>
<dbReference type="Proteomes" id="UP001162031">
    <property type="component" value="Unassembled WGS sequence"/>
</dbReference>
<evidence type="ECO:0000313" key="2">
    <source>
        <dbReference type="Proteomes" id="UP001162031"/>
    </source>
</evidence>
<reference evidence="1" key="1">
    <citation type="submission" date="2022-12" db="EMBL/GenBank/DDBJ databases">
        <authorList>
            <person name="Webb A."/>
        </authorList>
    </citation>
    <scope>NUCLEOTIDE SEQUENCE</scope>
    <source>
        <strain evidence="1">Hp1</strain>
    </source>
</reference>
<accession>A0AAV0UBV5</accession>
<organism evidence="1 2">
    <name type="scientific">Hyaloperonospora brassicae</name>
    <name type="common">Brassica downy mildew</name>
    <name type="synonym">Peronospora brassicae</name>
    <dbReference type="NCBI Taxonomy" id="162125"/>
    <lineage>
        <taxon>Eukaryota</taxon>
        <taxon>Sar</taxon>
        <taxon>Stramenopiles</taxon>
        <taxon>Oomycota</taxon>
        <taxon>Peronosporomycetes</taxon>
        <taxon>Peronosporales</taxon>
        <taxon>Peronosporaceae</taxon>
        <taxon>Hyaloperonospora</taxon>
    </lineage>
</organism>
<dbReference type="EMBL" id="CANTFL010001232">
    <property type="protein sequence ID" value="CAI5734492.1"/>
    <property type="molecule type" value="Genomic_DNA"/>
</dbReference>
<evidence type="ECO:0008006" key="3">
    <source>
        <dbReference type="Google" id="ProtNLM"/>
    </source>
</evidence>